<dbReference type="Pfam" id="PF00294">
    <property type="entry name" value="PfkB"/>
    <property type="match status" value="1"/>
</dbReference>
<evidence type="ECO:0000259" key="4">
    <source>
        <dbReference type="Pfam" id="PF00294"/>
    </source>
</evidence>
<evidence type="ECO:0000256" key="2">
    <source>
        <dbReference type="ARBA" id="ARBA00022679"/>
    </source>
</evidence>
<dbReference type="EMBL" id="JBHTAC010000018">
    <property type="protein sequence ID" value="MFC7244557.1"/>
    <property type="molecule type" value="Genomic_DNA"/>
</dbReference>
<comment type="similarity">
    <text evidence="1">Belongs to the carbohydrate kinase PfkB family.</text>
</comment>
<evidence type="ECO:0000313" key="6">
    <source>
        <dbReference type="Proteomes" id="UP001596392"/>
    </source>
</evidence>
<dbReference type="PANTHER" id="PTHR43320:SF3">
    <property type="entry name" value="CARBOHYDRATE KINASE PFKB DOMAIN-CONTAINING PROTEIN"/>
    <property type="match status" value="1"/>
</dbReference>
<dbReference type="InterPro" id="IPR052700">
    <property type="entry name" value="Carb_kinase_PfkB-like"/>
</dbReference>
<sequence>MKLVIVGHIGLNEDRTPHGSAVSPGGAAYACARGAAVLDATQVGVVATVGDDLSLAPIRNLGVNLLGVRVARGRSPRFYIDQHPDGRRTFSVDFGIATEAAPDSFPQAYRLTRHVHLATAPPEQQLAWLVHLRRVLPRATISVDMFEHFAERDGALCRQVCRGADLIFMNEEEQRLLFGGHEHPPVPAVVKFGPEGAGYCQDGQLTRVRATREEPVDTTHAGEILAGVFLSLRAYGLPRQDCLAHAVRAAAAKVTQFGVNGDALTATLDRIRAEVTAAA</sequence>
<comment type="caution">
    <text evidence="5">The sequence shown here is derived from an EMBL/GenBank/DDBJ whole genome shotgun (WGS) entry which is preliminary data.</text>
</comment>
<dbReference type="EC" id="2.7.1.-" evidence="5"/>
<accession>A0ABW2GXF5</accession>
<dbReference type="RefSeq" id="WP_376807590.1">
    <property type="nucleotide sequence ID" value="NZ_JBHTAC010000018.1"/>
</dbReference>
<evidence type="ECO:0000256" key="1">
    <source>
        <dbReference type="ARBA" id="ARBA00010688"/>
    </source>
</evidence>
<dbReference type="PROSITE" id="PS51257">
    <property type="entry name" value="PROKAR_LIPOPROTEIN"/>
    <property type="match status" value="1"/>
</dbReference>
<dbReference type="SUPFAM" id="SSF53613">
    <property type="entry name" value="Ribokinase-like"/>
    <property type="match status" value="1"/>
</dbReference>
<dbReference type="PANTHER" id="PTHR43320">
    <property type="entry name" value="SUGAR KINASE"/>
    <property type="match status" value="1"/>
</dbReference>
<dbReference type="Gene3D" id="3.40.1190.20">
    <property type="match status" value="1"/>
</dbReference>
<reference evidence="6" key="1">
    <citation type="journal article" date="2019" name="Int. J. Syst. Evol. Microbiol.">
        <title>The Global Catalogue of Microorganisms (GCM) 10K type strain sequencing project: providing services to taxonomists for standard genome sequencing and annotation.</title>
        <authorList>
            <consortium name="The Broad Institute Genomics Platform"/>
            <consortium name="The Broad Institute Genome Sequencing Center for Infectious Disease"/>
            <person name="Wu L."/>
            <person name="Ma J."/>
        </authorList>
    </citation>
    <scope>NUCLEOTIDE SEQUENCE [LARGE SCALE GENOMIC DNA]</scope>
    <source>
        <strain evidence="6">CGMCC 1.9106</strain>
    </source>
</reference>
<dbReference type="InterPro" id="IPR011611">
    <property type="entry name" value="PfkB_dom"/>
</dbReference>
<protein>
    <submittedName>
        <fullName evidence="5">Carbohydrate kinase family protein</fullName>
        <ecNumber evidence="5">2.7.1.-</ecNumber>
    </submittedName>
</protein>
<keyword evidence="3 5" id="KW-0418">Kinase</keyword>
<dbReference type="GO" id="GO:0016301">
    <property type="term" value="F:kinase activity"/>
    <property type="evidence" value="ECO:0007669"/>
    <property type="project" value="UniProtKB-KW"/>
</dbReference>
<dbReference type="Proteomes" id="UP001596392">
    <property type="component" value="Unassembled WGS sequence"/>
</dbReference>
<evidence type="ECO:0000313" key="5">
    <source>
        <dbReference type="EMBL" id="MFC7244557.1"/>
    </source>
</evidence>
<gene>
    <name evidence="5" type="ORF">ACFQO7_18945</name>
</gene>
<proteinExistence type="inferred from homology"/>
<evidence type="ECO:0000256" key="3">
    <source>
        <dbReference type="ARBA" id="ARBA00022777"/>
    </source>
</evidence>
<keyword evidence="6" id="KW-1185">Reference proteome</keyword>
<dbReference type="InterPro" id="IPR029056">
    <property type="entry name" value="Ribokinase-like"/>
</dbReference>
<feature type="domain" description="Carbohydrate kinase PfkB" evidence="4">
    <location>
        <begin position="21"/>
        <end position="261"/>
    </location>
</feature>
<organism evidence="5 6">
    <name type="scientific">Catellatospora aurea</name>
    <dbReference type="NCBI Taxonomy" id="1337874"/>
    <lineage>
        <taxon>Bacteria</taxon>
        <taxon>Bacillati</taxon>
        <taxon>Actinomycetota</taxon>
        <taxon>Actinomycetes</taxon>
        <taxon>Micromonosporales</taxon>
        <taxon>Micromonosporaceae</taxon>
        <taxon>Catellatospora</taxon>
    </lineage>
</organism>
<name>A0ABW2GXF5_9ACTN</name>
<keyword evidence="2 5" id="KW-0808">Transferase</keyword>